<dbReference type="EMBL" id="JAVDZE010000002">
    <property type="protein sequence ID" value="MDV3104092.1"/>
    <property type="molecule type" value="Genomic_DNA"/>
</dbReference>
<dbReference type="Pfam" id="PF00534">
    <property type="entry name" value="Glycos_transf_1"/>
    <property type="match status" value="1"/>
</dbReference>
<comment type="caution">
    <text evidence="3">The sequence shown here is derived from an EMBL/GenBank/DDBJ whole genome shotgun (WGS) entry which is preliminary data.</text>
</comment>
<accession>A0AAE4T2H1</accession>
<evidence type="ECO:0000259" key="1">
    <source>
        <dbReference type="Pfam" id="PF00534"/>
    </source>
</evidence>
<gene>
    <name evidence="3" type="ORF">RBI02_05995</name>
</gene>
<feature type="domain" description="Glycosyltransferase subfamily 4-like N-terminal" evidence="2">
    <location>
        <begin position="101"/>
        <end position="203"/>
    </location>
</feature>
<dbReference type="Gene3D" id="3.40.50.2000">
    <property type="entry name" value="Glycogen Phosphorylase B"/>
    <property type="match status" value="2"/>
</dbReference>
<feature type="domain" description="Glycosyl transferase family 1" evidence="1">
    <location>
        <begin position="213"/>
        <end position="379"/>
    </location>
</feature>
<dbReference type="InterPro" id="IPR050194">
    <property type="entry name" value="Glycosyltransferase_grp1"/>
</dbReference>
<protein>
    <submittedName>
        <fullName evidence="3">Glycosyltransferase family 4 protein</fullName>
    </submittedName>
</protein>
<dbReference type="PANTHER" id="PTHR45947:SF15">
    <property type="entry name" value="TEICHURONIC ACID BIOSYNTHESIS GLYCOSYLTRANSFERASE TUAC-RELATED"/>
    <property type="match status" value="1"/>
</dbReference>
<evidence type="ECO:0000313" key="3">
    <source>
        <dbReference type="EMBL" id="MDV3104092.1"/>
    </source>
</evidence>
<dbReference type="PANTHER" id="PTHR45947">
    <property type="entry name" value="SULFOQUINOVOSYL TRANSFERASE SQD2"/>
    <property type="match status" value="1"/>
</dbReference>
<evidence type="ECO:0000259" key="2">
    <source>
        <dbReference type="Pfam" id="PF13439"/>
    </source>
</evidence>
<dbReference type="Pfam" id="PF13439">
    <property type="entry name" value="Glyco_transf_4"/>
    <property type="match status" value="1"/>
</dbReference>
<keyword evidence="4" id="KW-1185">Reference proteome</keyword>
<proteinExistence type="predicted"/>
<dbReference type="SUPFAM" id="SSF53756">
    <property type="entry name" value="UDP-Glycosyltransferase/glycogen phosphorylase"/>
    <property type="match status" value="1"/>
</dbReference>
<dbReference type="InterPro" id="IPR028098">
    <property type="entry name" value="Glyco_trans_4-like_N"/>
</dbReference>
<sequence length="398" mass="45605">MKILVITTFYRWFVKDLVDVQAKYVDEIHVLVRHNRIAELVKLSLFSKLPFPYLNWVKYYTKETLLDLYNMPENVKAYLVSTYYLIPDGKNKGLGEKLFGLYMKYIQKKHLSFDLIHAHFIWPQGYVAAKLARKFNVPLIITAHGHDVYDIPFRDSDWFEKIKFALDSADHVITVSNSNRKILVERLGVAEEKVSVIPNGFDSSLFYPMDKVEVRQKLGLPLDKKILLNVANLVPVKGHEFLIKAMGDVLKVRRDVLLVIVGDGSLRARLDGLVKKLGLERYVKFVGAKPHKEIPLWMNAADLFVLPSLSEGNPTVMFEALGVGLPFVGTAVGGVPEIITSEDYGLLCPPADPECLAEKILISLEKEWDREKIRRYAEQFTWENIAKQILRVYEEVLK</sequence>
<dbReference type="RefSeq" id="WP_315341807.1">
    <property type="nucleotide sequence ID" value="NZ_JAVDZE010000002.1"/>
</dbReference>
<name>A0AAE4T2H1_9EURY</name>
<evidence type="ECO:0000313" key="4">
    <source>
        <dbReference type="Proteomes" id="UP001245683"/>
    </source>
</evidence>
<dbReference type="InterPro" id="IPR001296">
    <property type="entry name" value="Glyco_trans_1"/>
</dbReference>
<dbReference type="GO" id="GO:0016757">
    <property type="term" value="F:glycosyltransferase activity"/>
    <property type="evidence" value="ECO:0007669"/>
    <property type="project" value="InterPro"/>
</dbReference>
<reference evidence="3 4" key="1">
    <citation type="submission" date="2023-08" db="EMBL/GenBank/DDBJ databases">
        <title>Draft genome sequence of Thermococcus waiotapuensis WT1T, a thermophilic sulphur-dependent archaeon from order Thermococcales.</title>
        <authorList>
            <person name="Manners S.H."/>
            <person name="Carere C.R."/>
            <person name="Dhami M.K."/>
            <person name="Dobson R.C.J."/>
            <person name="Stott M.B."/>
        </authorList>
    </citation>
    <scope>NUCLEOTIDE SEQUENCE [LARGE SCALE GENOMIC DNA]</scope>
    <source>
        <strain evidence="3 4">WT1</strain>
    </source>
</reference>
<dbReference type="Proteomes" id="UP001245683">
    <property type="component" value="Unassembled WGS sequence"/>
</dbReference>
<dbReference type="AlphaFoldDB" id="A0AAE4T2H1"/>
<dbReference type="CDD" id="cd03798">
    <property type="entry name" value="GT4_WlbH-like"/>
    <property type="match status" value="1"/>
</dbReference>
<organism evidence="3 4">
    <name type="scientific">Thermococcus waiotapuensis</name>
    <dbReference type="NCBI Taxonomy" id="90909"/>
    <lineage>
        <taxon>Archaea</taxon>
        <taxon>Methanobacteriati</taxon>
        <taxon>Methanobacteriota</taxon>
        <taxon>Thermococci</taxon>
        <taxon>Thermococcales</taxon>
        <taxon>Thermococcaceae</taxon>
        <taxon>Thermococcus</taxon>
    </lineage>
</organism>